<organism evidence="1 2">
    <name type="scientific">Allokutzneria multivorans</name>
    <dbReference type="NCBI Taxonomy" id="1142134"/>
    <lineage>
        <taxon>Bacteria</taxon>
        <taxon>Bacillati</taxon>
        <taxon>Actinomycetota</taxon>
        <taxon>Actinomycetes</taxon>
        <taxon>Pseudonocardiales</taxon>
        <taxon>Pseudonocardiaceae</taxon>
        <taxon>Allokutzneria</taxon>
    </lineage>
</organism>
<sequence length="163" mass="17975">MACRGYFLALDEPRIALVLAQDGDDEGLIEVIKELDMTDVPDECGVDKAWDGIHRCLTEGRLGGEDGTYPLNAVVLGGLPLYQGDDYVVSYNTPAEVREVAAALTELDLEPFTAKYWALDPDEYGAVVDQGELAYLTRYLREITAFYQRAAKSGWASLFVADQ</sequence>
<comment type="caution">
    <text evidence="1">The sequence shown here is derived from an EMBL/GenBank/DDBJ whole genome shotgun (WGS) entry which is preliminary data.</text>
</comment>
<dbReference type="SUPFAM" id="SSF111069">
    <property type="entry name" value="Hypothetical protein yfbM"/>
    <property type="match status" value="1"/>
</dbReference>
<dbReference type="Pfam" id="PF08974">
    <property type="entry name" value="DUF1877"/>
    <property type="match status" value="1"/>
</dbReference>
<protein>
    <recommendedName>
        <fullName evidence="3">DUF1877 family protein</fullName>
    </recommendedName>
</protein>
<evidence type="ECO:0000313" key="1">
    <source>
        <dbReference type="EMBL" id="GAA4008661.1"/>
    </source>
</evidence>
<dbReference type="Proteomes" id="UP001501747">
    <property type="component" value="Unassembled WGS sequence"/>
</dbReference>
<dbReference type="RefSeq" id="WP_344875711.1">
    <property type="nucleotide sequence ID" value="NZ_BAABAL010000009.1"/>
</dbReference>
<accession>A0ABP7S9C6</accession>
<proteinExistence type="predicted"/>
<keyword evidence="2" id="KW-1185">Reference proteome</keyword>
<dbReference type="EMBL" id="BAABAL010000009">
    <property type="protein sequence ID" value="GAA4008661.1"/>
    <property type="molecule type" value="Genomic_DNA"/>
</dbReference>
<dbReference type="Gene3D" id="3.40.1760.10">
    <property type="entry name" value="YfbM-like super family"/>
    <property type="match status" value="1"/>
</dbReference>
<evidence type="ECO:0000313" key="2">
    <source>
        <dbReference type="Proteomes" id="UP001501747"/>
    </source>
</evidence>
<gene>
    <name evidence="1" type="ORF">GCM10022247_33590</name>
</gene>
<dbReference type="InterPro" id="IPR015068">
    <property type="entry name" value="DUF1877"/>
</dbReference>
<reference evidence="2" key="1">
    <citation type="journal article" date="2019" name="Int. J. Syst. Evol. Microbiol.">
        <title>The Global Catalogue of Microorganisms (GCM) 10K type strain sequencing project: providing services to taxonomists for standard genome sequencing and annotation.</title>
        <authorList>
            <consortium name="The Broad Institute Genomics Platform"/>
            <consortium name="The Broad Institute Genome Sequencing Center for Infectious Disease"/>
            <person name="Wu L."/>
            <person name="Ma J."/>
        </authorList>
    </citation>
    <scope>NUCLEOTIDE SEQUENCE [LARGE SCALE GENOMIC DNA]</scope>
    <source>
        <strain evidence="2">JCM 17342</strain>
    </source>
</reference>
<evidence type="ECO:0008006" key="3">
    <source>
        <dbReference type="Google" id="ProtNLM"/>
    </source>
</evidence>
<name>A0ABP7S9C6_9PSEU</name>
<dbReference type="InterPro" id="IPR035944">
    <property type="entry name" value="YfbM-like_sf"/>
</dbReference>